<keyword evidence="5" id="KW-1185">Reference proteome</keyword>
<dbReference type="PANTHER" id="PTHR35936">
    <property type="entry name" value="MEMBRANE-BOUND LYTIC MUREIN TRANSGLYCOSYLASE F"/>
    <property type="match status" value="1"/>
</dbReference>
<comment type="similarity">
    <text evidence="1">Belongs to the bacterial solute-binding protein 3 family.</text>
</comment>
<evidence type="ECO:0000256" key="2">
    <source>
        <dbReference type="ARBA" id="ARBA00022729"/>
    </source>
</evidence>
<reference evidence="4 5" key="1">
    <citation type="submission" date="2020-03" db="EMBL/GenBank/DDBJ databases">
        <title>Alteromonas ponticola sp. nov., isolated from seawater.</title>
        <authorList>
            <person name="Yoon J.-H."/>
            <person name="Kim Y.-O."/>
        </authorList>
    </citation>
    <scope>NUCLEOTIDE SEQUENCE [LARGE SCALE GENOMIC DNA]</scope>
    <source>
        <strain evidence="4 5">MYP5</strain>
    </source>
</reference>
<dbReference type="Proteomes" id="UP000709336">
    <property type="component" value="Unassembled WGS sequence"/>
</dbReference>
<dbReference type="SUPFAM" id="SSF53850">
    <property type="entry name" value="Periplasmic binding protein-like II"/>
    <property type="match status" value="1"/>
</dbReference>
<gene>
    <name evidence="4" type="ORF">HCJ96_12280</name>
</gene>
<proteinExistence type="inferred from homology"/>
<dbReference type="Gene3D" id="3.40.190.10">
    <property type="entry name" value="Periplasmic binding protein-like II"/>
    <property type="match status" value="2"/>
</dbReference>
<evidence type="ECO:0000256" key="1">
    <source>
        <dbReference type="ARBA" id="ARBA00010333"/>
    </source>
</evidence>
<sequence>MKLFIFKIFLLLSVFNAELFAREIEVAAGWDKPPYIITSGHSGFEVELTKSILNELGHEMVPIFVPMGRIPRMVGEESVGIGLTMNHRHKVSREILSEIYVAYQNVAVTLASRNVTINQPADLKNLTVIGFQTAKAILGVEYERAVMHHTGYLETPQQSRQVSMLLLGSVDVAVMDRNIFNYFKRQLPSNQQMPTNVHEIFPVTFYRAAIPDPELRKGFNRVLGEMISDGRYKALSEKFNVVDLLDRIDHPMEKKLPVIKADENEQTSQQ</sequence>
<name>A0ABX1R6D3_9ALTE</name>
<evidence type="ECO:0000313" key="4">
    <source>
        <dbReference type="EMBL" id="NMH60805.1"/>
    </source>
</evidence>
<dbReference type="InterPro" id="IPR001638">
    <property type="entry name" value="Solute-binding_3/MltF_N"/>
</dbReference>
<accession>A0ABX1R6D3</accession>
<dbReference type="EMBL" id="JAATNW010000006">
    <property type="protein sequence ID" value="NMH60805.1"/>
    <property type="molecule type" value="Genomic_DNA"/>
</dbReference>
<organism evidence="4 5">
    <name type="scientific">Alteromonas ponticola</name>
    <dbReference type="NCBI Taxonomy" id="2720613"/>
    <lineage>
        <taxon>Bacteria</taxon>
        <taxon>Pseudomonadati</taxon>
        <taxon>Pseudomonadota</taxon>
        <taxon>Gammaproteobacteria</taxon>
        <taxon>Alteromonadales</taxon>
        <taxon>Alteromonadaceae</taxon>
        <taxon>Alteromonas/Salinimonas group</taxon>
        <taxon>Alteromonas</taxon>
    </lineage>
</organism>
<keyword evidence="2" id="KW-0732">Signal</keyword>
<evidence type="ECO:0000313" key="5">
    <source>
        <dbReference type="Proteomes" id="UP000709336"/>
    </source>
</evidence>
<comment type="caution">
    <text evidence="4">The sequence shown here is derived from an EMBL/GenBank/DDBJ whole genome shotgun (WGS) entry which is preliminary data.</text>
</comment>
<feature type="domain" description="Solute-binding protein family 3/N-terminal" evidence="3">
    <location>
        <begin position="28"/>
        <end position="239"/>
    </location>
</feature>
<evidence type="ECO:0000259" key="3">
    <source>
        <dbReference type="Pfam" id="PF00497"/>
    </source>
</evidence>
<dbReference type="Pfam" id="PF00497">
    <property type="entry name" value="SBP_bac_3"/>
    <property type="match status" value="1"/>
</dbReference>
<protein>
    <submittedName>
        <fullName evidence="4">Amino acid ABC transporter substrate-binding protein</fullName>
    </submittedName>
</protein>